<keyword evidence="7" id="KW-0131">Cell cycle</keyword>
<name>A0A9D2G5N0_9FIRM</name>
<keyword evidence="3" id="KW-0132">Cell division</keyword>
<dbReference type="Gene3D" id="3.40.50.300">
    <property type="entry name" value="P-loop containing nucleotide triphosphate hydrolases"/>
    <property type="match status" value="1"/>
</dbReference>
<reference evidence="11" key="2">
    <citation type="submission" date="2021-04" db="EMBL/GenBank/DDBJ databases">
        <authorList>
            <person name="Gilroy R."/>
        </authorList>
    </citation>
    <scope>NUCLEOTIDE SEQUENCE</scope>
    <source>
        <strain evidence="11">ChiW7-2402</strain>
    </source>
</reference>
<dbReference type="AlphaFoldDB" id="A0A9D2G5N0"/>
<dbReference type="InterPro" id="IPR025501">
    <property type="entry name" value="MinD_FleN"/>
</dbReference>
<dbReference type="GO" id="GO:0005524">
    <property type="term" value="F:ATP binding"/>
    <property type="evidence" value="ECO:0007669"/>
    <property type="project" value="UniProtKB-KW"/>
</dbReference>
<comment type="similarity">
    <text evidence="1">Belongs to the ParA family. MinD subfamily.</text>
</comment>
<dbReference type="GO" id="GO:0016887">
    <property type="term" value="F:ATP hydrolysis activity"/>
    <property type="evidence" value="ECO:0007669"/>
    <property type="project" value="InterPro"/>
</dbReference>
<dbReference type="EMBL" id="DXBB01000059">
    <property type="protein sequence ID" value="HIZ72672.1"/>
    <property type="molecule type" value="Genomic_DNA"/>
</dbReference>
<sequence length="253" mass="27640">MARKIVVTSGKGGVGKTTVTANLGVQLAKNGCRVVVCDLDFGLNNVDVVLGVENLASFDVIDAIEGRCRPKQALVKHPHYPTLYSLASNRISERYVSPQAVRLILDSLAPQFDYILIDSPAGIDEGFHRAVACAEEALLVTTPHISAMRDADRVGNMLKGYRLSRIGLVVNMVRGDLVRRGEILTPDEIAKALRIPLTAIVPEEDKIFLENVADRVRAFKLLANFYTGTKPEDAAEKKYTGLLGALMRGLKNR</sequence>
<dbReference type="InterPro" id="IPR027417">
    <property type="entry name" value="P-loop_NTPase"/>
</dbReference>
<gene>
    <name evidence="11" type="primary">minD</name>
    <name evidence="11" type="ORF">H9964_03730</name>
</gene>
<evidence type="ECO:0000313" key="11">
    <source>
        <dbReference type="EMBL" id="HIZ72672.1"/>
    </source>
</evidence>
<keyword evidence="4 10" id="KW-0547">Nucleotide-binding</keyword>
<evidence type="ECO:0000256" key="3">
    <source>
        <dbReference type="ARBA" id="ARBA00022618"/>
    </source>
</evidence>
<feature type="binding site" evidence="10">
    <location>
        <begin position="11"/>
        <end position="18"/>
    </location>
    <ligand>
        <name>ATP</name>
        <dbReference type="ChEBI" id="CHEBI:30616"/>
    </ligand>
</feature>
<organism evidence="11 12">
    <name type="scientific">Candidatus Gallimonas intestinavium</name>
    <dbReference type="NCBI Taxonomy" id="2838603"/>
    <lineage>
        <taxon>Bacteria</taxon>
        <taxon>Bacillati</taxon>
        <taxon>Bacillota</taxon>
        <taxon>Clostridia</taxon>
        <taxon>Candidatus Gallimonas</taxon>
    </lineage>
</organism>
<dbReference type="SUPFAM" id="SSF52540">
    <property type="entry name" value="P-loop containing nucleoside triphosphate hydrolases"/>
    <property type="match status" value="1"/>
</dbReference>
<dbReference type="InterPro" id="IPR050625">
    <property type="entry name" value="ParA/MinD_ATPase"/>
</dbReference>
<evidence type="ECO:0000256" key="1">
    <source>
        <dbReference type="ARBA" id="ARBA00010257"/>
    </source>
</evidence>
<dbReference type="GO" id="GO:0051782">
    <property type="term" value="P:negative regulation of cell division"/>
    <property type="evidence" value="ECO:0007669"/>
    <property type="project" value="TreeGrafter"/>
</dbReference>
<dbReference type="GO" id="GO:0000917">
    <property type="term" value="P:division septum assembly"/>
    <property type="evidence" value="ECO:0007669"/>
    <property type="project" value="UniProtKB-KW"/>
</dbReference>
<proteinExistence type="inferred from homology"/>
<reference evidence="11" key="1">
    <citation type="journal article" date="2021" name="PeerJ">
        <title>Extensive microbial diversity within the chicken gut microbiome revealed by metagenomics and culture.</title>
        <authorList>
            <person name="Gilroy R."/>
            <person name="Ravi A."/>
            <person name="Getino M."/>
            <person name="Pursley I."/>
            <person name="Horton D.L."/>
            <person name="Alikhan N.F."/>
            <person name="Baker D."/>
            <person name="Gharbi K."/>
            <person name="Hall N."/>
            <person name="Watson M."/>
            <person name="Adriaenssens E.M."/>
            <person name="Foster-Nyarko E."/>
            <person name="Jarju S."/>
            <person name="Secka A."/>
            <person name="Antonio M."/>
            <person name="Oren A."/>
            <person name="Chaudhuri R.R."/>
            <person name="La Ragione R."/>
            <person name="Hildebrand F."/>
            <person name="Pallen M.J."/>
        </authorList>
    </citation>
    <scope>NUCLEOTIDE SEQUENCE</scope>
    <source>
        <strain evidence="11">ChiW7-2402</strain>
    </source>
</reference>
<evidence type="ECO:0000256" key="7">
    <source>
        <dbReference type="ARBA" id="ARBA00023306"/>
    </source>
</evidence>
<dbReference type="PIRSF" id="PIRSF003092">
    <property type="entry name" value="MinD"/>
    <property type="match status" value="1"/>
</dbReference>
<dbReference type="Proteomes" id="UP000824102">
    <property type="component" value="Unassembled WGS sequence"/>
</dbReference>
<dbReference type="InterPro" id="IPR033756">
    <property type="entry name" value="YlxH/NBP35"/>
</dbReference>
<comment type="function">
    <text evidence="8">ATPase required for the correct placement of the division site. Cell division inhibitors MinC and MinD act in concert to form an inhibitor capable of blocking formation of the polar Z ring septums. Rapidly oscillates between the poles of the cell to destabilize FtsZ filaments that have formed before they mature into polar Z rings.</text>
</comment>
<dbReference type="PANTHER" id="PTHR43384">
    <property type="entry name" value="SEPTUM SITE-DETERMINING PROTEIN MIND HOMOLOG, CHLOROPLASTIC-RELATED"/>
    <property type="match status" value="1"/>
</dbReference>
<evidence type="ECO:0000313" key="12">
    <source>
        <dbReference type="Proteomes" id="UP000824102"/>
    </source>
</evidence>
<evidence type="ECO:0000256" key="4">
    <source>
        <dbReference type="ARBA" id="ARBA00022741"/>
    </source>
</evidence>
<dbReference type="GO" id="GO:0005829">
    <property type="term" value="C:cytosol"/>
    <property type="evidence" value="ECO:0007669"/>
    <property type="project" value="TreeGrafter"/>
</dbReference>
<protein>
    <recommendedName>
        <fullName evidence="2">Septum site-determining protein MinD</fullName>
    </recommendedName>
    <alternativeName>
        <fullName evidence="9">Cell division inhibitor MinD</fullName>
    </alternativeName>
</protein>
<dbReference type="GO" id="GO:0009898">
    <property type="term" value="C:cytoplasmic side of plasma membrane"/>
    <property type="evidence" value="ECO:0007669"/>
    <property type="project" value="TreeGrafter"/>
</dbReference>
<dbReference type="Pfam" id="PF10609">
    <property type="entry name" value="ParA"/>
    <property type="match status" value="1"/>
</dbReference>
<dbReference type="NCBIfam" id="TIGR01968">
    <property type="entry name" value="minD_bact"/>
    <property type="match status" value="1"/>
</dbReference>
<evidence type="ECO:0000256" key="6">
    <source>
        <dbReference type="ARBA" id="ARBA00023210"/>
    </source>
</evidence>
<keyword evidence="5 10" id="KW-0067">ATP-binding</keyword>
<comment type="caution">
    <text evidence="11">The sequence shown here is derived from an EMBL/GenBank/DDBJ whole genome shotgun (WGS) entry which is preliminary data.</text>
</comment>
<accession>A0A9D2G5N0</accession>
<evidence type="ECO:0000256" key="2">
    <source>
        <dbReference type="ARBA" id="ARBA00016887"/>
    </source>
</evidence>
<evidence type="ECO:0000256" key="10">
    <source>
        <dbReference type="PIRSR" id="PIRSR003092-1"/>
    </source>
</evidence>
<evidence type="ECO:0000256" key="5">
    <source>
        <dbReference type="ARBA" id="ARBA00022840"/>
    </source>
</evidence>
<dbReference type="InterPro" id="IPR010223">
    <property type="entry name" value="MinD"/>
</dbReference>
<dbReference type="PANTHER" id="PTHR43384:SF6">
    <property type="entry name" value="SEPTUM SITE-DETERMINING PROTEIN MIND HOMOLOG, CHLOROPLASTIC"/>
    <property type="match status" value="1"/>
</dbReference>
<keyword evidence="6" id="KW-0717">Septation</keyword>
<evidence type="ECO:0000256" key="9">
    <source>
        <dbReference type="ARBA" id="ARBA00032845"/>
    </source>
</evidence>
<evidence type="ECO:0000256" key="8">
    <source>
        <dbReference type="ARBA" id="ARBA00025436"/>
    </source>
</evidence>